<evidence type="ECO:0000313" key="10">
    <source>
        <dbReference type="Proteomes" id="UP000186955"/>
    </source>
</evidence>
<protein>
    <recommendedName>
        <fullName evidence="8">Zn(2)-C6 fungal-type domain-containing protein</fullName>
    </recommendedName>
</protein>
<dbReference type="Pfam" id="PF00172">
    <property type="entry name" value="Zn_clus"/>
    <property type="match status" value="1"/>
</dbReference>
<dbReference type="AlphaFoldDB" id="A0A1Q5UJX8"/>
<feature type="compositionally biased region" description="Polar residues" evidence="7">
    <location>
        <begin position="120"/>
        <end position="134"/>
    </location>
</feature>
<feature type="compositionally biased region" description="Low complexity" evidence="7">
    <location>
        <begin position="266"/>
        <end position="307"/>
    </location>
</feature>
<name>A0A1Q5UJX8_9EURO</name>
<feature type="compositionally biased region" description="Pro residues" evidence="7">
    <location>
        <begin position="80"/>
        <end position="104"/>
    </location>
</feature>
<dbReference type="Proteomes" id="UP000186955">
    <property type="component" value="Unassembled WGS sequence"/>
</dbReference>
<feature type="compositionally biased region" description="Low complexity" evidence="7">
    <location>
        <begin position="67"/>
        <end position="79"/>
    </location>
</feature>
<dbReference type="GO" id="GO:0008270">
    <property type="term" value="F:zinc ion binding"/>
    <property type="evidence" value="ECO:0007669"/>
    <property type="project" value="InterPro"/>
</dbReference>
<feature type="compositionally biased region" description="Pro residues" evidence="7">
    <location>
        <begin position="454"/>
        <end position="471"/>
    </location>
</feature>
<organism evidence="9 10">
    <name type="scientific">Penicillium subrubescens</name>
    <dbReference type="NCBI Taxonomy" id="1316194"/>
    <lineage>
        <taxon>Eukaryota</taxon>
        <taxon>Fungi</taxon>
        <taxon>Dikarya</taxon>
        <taxon>Ascomycota</taxon>
        <taxon>Pezizomycotina</taxon>
        <taxon>Eurotiomycetes</taxon>
        <taxon>Eurotiomycetidae</taxon>
        <taxon>Eurotiales</taxon>
        <taxon>Aspergillaceae</taxon>
        <taxon>Penicillium</taxon>
    </lineage>
</organism>
<evidence type="ECO:0000256" key="7">
    <source>
        <dbReference type="SAM" id="MobiDB-lite"/>
    </source>
</evidence>
<evidence type="ECO:0000256" key="4">
    <source>
        <dbReference type="ARBA" id="ARBA00023125"/>
    </source>
</evidence>
<feature type="region of interest" description="Disordered" evidence="7">
    <location>
        <begin position="1"/>
        <end position="141"/>
    </location>
</feature>
<keyword evidence="1" id="KW-0479">Metal-binding</keyword>
<dbReference type="PANTHER" id="PTHR36206">
    <property type="entry name" value="ASPERCRYPTIN BIOSYNTHESIS CLUSTER-SPECIFIC TRANSCRIPTION REGULATOR ATNN-RELATED"/>
    <property type="match status" value="1"/>
</dbReference>
<dbReference type="PROSITE" id="PS50048">
    <property type="entry name" value="ZN2_CY6_FUNGAL_2"/>
    <property type="match status" value="1"/>
</dbReference>
<evidence type="ECO:0000259" key="8">
    <source>
        <dbReference type="PROSITE" id="PS50048"/>
    </source>
</evidence>
<evidence type="ECO:0000256" key="3">
    <source>
        <dbReference type="ARBA" id="ARBA00023015"/>
    </source>
</evidence>
<dbReference type="InterPro" id="IPR001138">
    <property type="entry name" value="Zn2Cys6_DnaBD"/>
</dbReference>
<dbReference type="Gene3D" id="4.10.240.10">
    <property type="entry name" value="Zn(2)-C6 fungal-type DNA-binding domain"/>
    <property type="match status" value="1"/>
</dbReference>
<dbReference type="PROSITE" id="PS00463">
    <property type="entry name" value="ZN2_CY6_FUNGAL_1"/>
    <property type="match status" value="1"/>
</dbReference>
<feature type="compositionally biased region" description="Pro residues" evidence="7">
    <location>
        <begin position="42"/>
        <end position="66"/>
    </location>
</feature>
<sequence>MADPTEPTPGESANPPAESIAPAPATSEVPATTEQPSVEANVPPPESNPVPTPTIEPQPEPSPAPPAASEISALSGTPAPSEPPVPPAPAEPSAPPAPPAPPVPAETSASPAPPAPSTSDTTANHPELTSSSAEETNHSAPAPIVTTSSIISSLPAMDTSLPPIDSSHSLDDNELPSFDAALRAVSSSAADLSLPAIDTTLPSLDSTLPAIGTDIPTMDHPFGDDSPFAHHDSHDGSEHALNVGHDGTHQGSINGSTHYQAPSNDNYQTSNGNYQYNQNSQHDGRQQSQVSPQHQYHSQPPQGYQQQTDMYHNTGGGFASVNANSNNGQGQPGQMPQAPIGSPMPPMSSMGQYMTGYPSNVSPSNSYSLPGDPNKMLSGGRHKKEVKRRTKTGCLTCRKRRIKCDEGHPVCRNCVKSKRECLGYDPVFRPQASAPSAIQPAPNPQAPSLVVNPQGPPVPSAPSYPSAPPGYMPASSQPFAPSLHSESPSASTDQHDNGAGIDHSLATSNASHHSNMQSVNEFRPQSSEQVYKAKNLNINDLIALRGIAPPPPNPIGSLPPGRLEEIQAVFLATYAPAIDKLLEVRWYTDKALSTLMADAQLMADYSALINAFNDWNLNDGNTVARLESFEASIIWRSMTLCRQVQTTENGQHGQDWNLLAATTRLNAIEALITWTHLDQNSLSRALRTEAATPPHQPDQFMQRQLDFWSELGDFLTLHDNEASAAKQIDDTLGRCRQLLDTYENRDIIYSIAIARHLGQRWPDFPNSLPKVGYTAEKESGTKLFVAQKFIEEEAEGKGTTQIYKRICCMAVRSWWVARE</sequence>
<dbReference type="GO" id="GO:0000981">
    <property type="term" value="F:DNA-binding transcription factor activity, RNA polymerase II-specific"/>
    <property type="evidence" value="ECO:0007669"/>
    <property type="project" value="InterPro"/>
</dbReference>
<keyword evidence="5" id="KW-0804">Transcription</keyword>
<feature type="compositionally biased region" description="Low complexity" evidence="7">
    <location>
        <begin position="322"/>
        <end position="341"/>
    </location>
</feature>
<proteinExistence type="predicted"/>
<evidence type="ECO:0000256" key="5">
    <source>
        <dbReference type="ARBA" id="ARBA00023163"/>
    </source>
</evidence>
<accession>A0A1Q5UJX8</accession>
<dbReference type="STRING" id="1316194.A0A1Q5UJX8"/>
<keyword evidence="4" id="KW-0238">DNA-binding</keyword>
<keyword evidence="2" id="KW-0862">Zinc</keyword>
<feature type="domain" description="Zn(2)-C6 fungal-type" evidence="8">
    <location>
        <begin position="393"/>
        <end position="421"/>
    </location>
</feature>
<feature type="region of interest" description="Disordered" evidence="7">
    <location>
        <begin position="433"/>
        <end position="527"/>
    </location>
</feature>
<dbReference type="PANTHER" id="PTHR36206:SF13">
    <property type="entry name" value="TRANSCRIPTIONAL REGULATORY PROTEIN MOC3"/>
    <property type="match status" value="1"/>
</dbReference>
<evidence type="ECO:0000256" key="1">
    <source>
        <dbReference type="ARBA" id="ARBA00022723"/>
    </source>
</evidence>
<feature type="compositionally biased region" description="Low complexity" evidence="7">
    <location>
        <begin position="357"/>
        <end position="368"/>
    </location>
</feature>
<dbReference type="SMART" id="SM00066">
    <property type="entry name" value="GAL4"/>
    <property type="match status" value="1"/>
</dbReference>
<feature type="compositionally biased region" description="Polar residues" evidence="7">
    <location>
        <begin position="29"/>
        <end position="38"/>
    </location>
</feature>
<feature type="compositionally biased region" description="Basic and acidic residues" evidence="7">
    <location>
        <begin position="221"/>
        <end position="238"/>
    </location>
</feature>
<dbReference type="EMBL" id="MNBE01000177">
    <property type="protein sequence ID" value="OKP12753.1"/>
    <property type="molecule type" value="Genomic_DNA"/>
</dbReference>
<dbReference type="GO" id="GO:0003677">
    <property type="term" value="F:DNA binding"/>
    <property type="evidence" value="ECO:0007669"/>
    <property type="project" value="UniProtKB-KW"/>
</dbReference>
<feature type="compositionally biased region" description="Polar residues" evidence="7">
    <location>
        <begin position="505"/>
        <end position="527"/>
    </location>
</feature>
<comment type="caution">
    <text evidence="9">The sequence shown here is derived from an EMBL/GenBank/DDBJ whole genome shotgun (WGS) entry which is preliminary data.</text>
</comment>
<feature type="compositionally biased region" description="Polar residues" evidence="7">
    <location>
        <begin position="249"/>
        <end position="265"/>
    </location>
</feature>
<dbReference type="SUPFAM" id="SSF57701">
    <property type="entry name" value="Zn2/Cys6 DNA-binding domain"/>
    <property type="match status" value="1"/>
</dbReference>
<dbReference type="CDD" id="cd00067">
    <property type="entry name" value="GAL4"/>
    <property type="match status" value="1"/>
</dbReference>
<evidence type="ECO:0000256" key="2">
    <source>
        <dbReference type="ARBA" id="ARBA00022833"/>
    </source>
</evidence>
<reference evidence="9 10" key="1">
    <citation type="submission" date="2016-10" db="EMBL/GenBank/DDBJ databases">
        <title>Genome sequence of the ascomycete fungus Penicillium subrubescens.</title>
        <authorList>
            <person name="De Vries R.P."/>
            <person name="Peng M."/>
            <person name="Dilokpimol A."/>
            <person name="Hilden K."/>
            <person name="Makela M.R."/>
            <person name="Grigoriev I."/>
            <person name="Riley R."/>
            <person name="Granchi Z."/>
        </authorList>
    </citation>
    <scope>NUCLEOTIDE SEQUENCE [LARGE SCALE GENOMIC DNA]</scope>
    <source>
        <strain evidence="9 10">CBS 132785</strain>
    </source>
</reference>
<dbReference type="OrthoDB" id="5375558at2759"/>
<feature type="region of interest" description="Disordered" evidence="7">
    <location>
        <begin position="215"/>
        <end position="385"/>
    </location>
</feature>
<keyword evidence="6" id="KW-0539">Nucleus</keyword>
<evidence type="ECO:0000256" key="6">
    <source>
        <dbReference type="ARBA" id="ARBA00023242"/>
    </source>
</evidence>
<evidence type="ECO:0000313" key="9">
    <source>
        <dbReference type="EMBL" id="OKP12753.1"/>
    </source>
</evidence>
<dbReference type="InterPro" id="IPR036864">
    <property type="entry name" value="Zn2-C6_fun-type_DNA-bd_sf"/>
</dbReference>
<keyword evidence="3" id="KW-0805">Transcription regulation</keyword>
<keyword evidence="10" id="KW-1185">Reference proteome</keyword>
<gene>
    <name evidence="9" type="ORF">PENSUB_1485</name>
</gene>
<dbReference type="InterPro" id="IPR052360">
    <property type="entry name" value="Transcr_Regulatory_Proteins"/>
</dbReference>